<keyword evidence="4" id="KW-1185">Reference proteome</keyword>
<feature type="compositionally biased region" description="Polar residues" evidence="1">
    <location>
        <begin position="215"/>
        <end position="228"/>
    </location>
</feature>
<dbReference type="Proteomes" id="UP000682877">
    <property type="component" value="Chromosome 4"/>
</dbReference>
<feature type="region of interest" description="Disordered" evidence="1">
    <location>
        <begin position="251"/>
        <end position="276"/>
    </location>
</feature>
<proteinExistence type="predicted"/>
<organism evidence="3 4">
    <name type="scientific">Arabidopsis arenosa</name>
    <name type="common">Sand rock-cress</name>
    <name type="synonym">Cardaminopsis arenosa</name>
    <dbReference type="NCBI Taxonomy" id="38785"/>
    <lineage>
        <taxon>Eukaryota</taxon>
        <taxon>Viridiplantae</taxon>
        <taxon>Streptophyta</taxon>
        <taxon>Embryophyta</taxon>
        <taxon>Tracheophyta</taxon>
        <taxon>Spermatophyta</taxon>
        <taxon>Magnoliopsida</taxon>
        <taxon>eudicotyledons</taxon>
        <taxon>Gunneridae</taxon>
        <taxon>Pentapetalae</taxon>
        <taxon>rosids</taxon>
        <taxon>malvids</taxon>
        <taxon>Brassicales</taxon>
        <taxon>Brassicaceae</taxon>
        <taxon>Camelineae</taxon>
        <taxon>Arabidopsis</taxon>
    </lineage>
</organism>
<feature type="region of interest" description="Disordered" evidence="1">
    <location>
        <begin position="182"/>
        <end position="232"/>
    </location>
</feature>
<dbReference type="PANTHER" id="PTHR31182:SF17">
    <property type="entry name" value="EEIG1_EHBP1 PROTEIN AMINO-TERMINAL DOMAIN PROTEIN"/>
    <property type="match status" value="1"/>
</dbReference>
<dbReference type="EMBL" id="LR999454">
    <property type="protein sequence ID" value="CAE6008723.1"/>
    <property type="molecule type" value="Genomic_DNA"/>
</dbReference>
<protein>
    <recommendedName>
        <fullName evidence="2">C2 NT-type domain-containing protein</fullName>
    </recommendedName>
</protein>
<evidence type="ECO:0000313" key="4">
    <source>
        <dbReference type="Proteomes" id="UP000682877"/>
    </source>
</evidence>
<dbReference type="PROSITE" id="PS51840">
    <property type="entry name" value="C2_NT"/>
    <property type="match status" value="1"/>
</dbReference>
<feature type="compositionally biased region" description="Low complexity" evidence="1">
    <location>
        <begin position="196"/>
        <end position="211"/>
    </location>
</feature>
<reference evidence="3" key="1">
    <citation type="submission" date="2021-01" db="EMBL/GenBank/DDBJ databases">
        <authorList>
            <person name="Bezrukov I."/>
        </authorList>
    </citation>
    <scope>NUCLEOTIDE SEQUENCE</scope>
</reference>
<name>A0A8S2A119_ARAAE</name>
<accession>A0A8S2A119</accession>
<evidence type="ECO:0000313" key="3">
    <source>
        <dbReference type="EMBL" id="CAE6008723.1"/>
    </source>
</evidence>
<dbReference type="InterPro" id="IPR019448">
    <property type="entry name" value="NT-C2"/>
</dbReference>
<evidence type="ECO:0000256" key="1">
    <source>
        <dbReference type="SAM" id="MobiDB-lite"/>
    </source>
</evidence>
<dbReference type="Pfam" id="PF10358">
    <property type="entry name" value="NT-C2"/>
    <property type="match status" value="1"/>
</dbReference>
<dbReference type="PANTHER" id="PTHR31182">
    <property type="entry name" value="C2 NT-TYPE DOMAIN-CONTAINING PROTEIN"/>
    <property type="match status" value="1"/>
</dbReference>
<evidence type="ECO:0000259" key="2">
    <source>
        <dbReference type="PROSITE" id="PS51840"/>
    </source>
</evidence>
<gene>
    <name evidence="3" type="ORF">AARE701A_LOCUS9570</name>
</gene>
<feature type="compositionally biased region" description="Basic and acidic residues" evidence="1">
    <location>
        <begin position="251"/>
        <end position="270"/>
    </location>
</feature>
<feature type="domain" description="C2 NT-type" evidence="2">
    <location>
        <begin position="1"/>
        <end position="159"/>
    </location>
</feature>
<sequence length="549" mass="60945">MAKKVRKLHVTVKPVRLDGLPAILGDETAGKNLSAMVEVKWKGPVSGFGLGFVPFYRSNRPVNHTSSKPIALGVSHVEWEEEFERVCCIVGPWNLSFNVFYGENMDAKNKKSLIGKASLDLSELASKQESTVERKLPIRSKGSVLSKEATLLVNVTFSEVRTEPDDFMQLGQVSIDSVITKKMSTSRRGGGSNFDSSSSPATASSSGGRSPLVETGSSSSPDENQSEPGQKAGFNWWKRRRLSFSMTWRREPREDEVAKTSTKPSEEPEKPATAATELSIEANKWVMKDLVSRDGKSKLKSEVYSASIDQRSEQAAGEAACAAVAVVVAHWFHANPKLINPSGTEFDSLITQGSSLWQSLCDQESFLRLFPNKHFDLETIVSANLRPVRVCTDKSFTGFFSPERFASLDGLMSFDQIWDEVEKEVALASSNGETRVYIVSWNDHFFVVKADLDGYCVIDSLGERLFEGCKQAYILKFDDSSLMYEKEESSEKLVCEGKKCCREYIKRFLAAIPVAELAAKEEKGNVVDVSLLHEKLQIDLHHIMLTSDD</sequence>
<dbReference type="AlphaFoldDB" id="A0A8S2A119"/>